<feature type="compositionally biased region" description="Low complexity" evidence="2">
    <location>
        <begin position="39"/>
        <end position="51"/>
    </location>
</feature>
<name>G8U1H1_SULAD</name>
<dbReference type="PROSITE" id="PS00922">
    <property type="entry name" value="TRANSGLYCOSYLASE"/>
    <property type="match status" value="1"/>
</dbReference>
<evidence type="ECO:0000313" key="4">
    <source>
        <dbReference type="EMBL" id="AEW06576.1"/>
    </source>
</evidence>
<dbReference type="AlphaFoldDB" id="G8U1H1"/>
<dbReference type="EMBL" id="CP003179">
    <property type="protein sequence ID" value="AEW06576.1"/>
    <property type="molecule type" value="Genomic_DNA"/>
</dbReference>
<gene>
    <name evidence="4" type="ordered locus">Sulac_3130</name>
</gene>
<dbReference type="KEGG" id="sap:Sulac_3130"/>
<dbReference type="InterPro" id="IPR023346">
    <property type="entry name" value="Lysozyme-like_dom_sf"/>
</dbReference>
<dbReference type="Gene3D" id="1.10.530.10">
    <property type="match status" value="1"/>
</dbReference>
<reference evidence="4 5" key="2">
    <citation type="journal article" date="2012" name="Stand. Genomic Sci.">
        <title>Complete genome sequence of the moderately thermophilic mineral-sulfide-oxidizing firmicute Sulfobacillus acidophilus type strain (NAL(T)).</title>
        <authorList>
            <person name="Anderson I."/>
            <person name="Chertkov O."/>
            <person name="Chen A."/>
            <person name="Saunders E."/>
            <person name="Lapidus A."/>
            <person name="Nolan M."/>
            <person name="Lucas S."/>
            <person name="Hammon N."/>
            <person name="Deshpande S."/>
            <person name="Cheng J.F."/>
            <person name="Han C."/>
            <person name="Tapia R."/>
            <person name="Goodwin L.A."/>
            <person name="Pitluck S."/>
            <person name="Liolios K."/>
            <person name="Pagani I."/>
            <person name="Ivanova N."/>
            <person name="Mikhailova N."/>
            <person name="Pati A."/>
            <person name="Palaniappan K."/>
            <person name="Land M."/>
            <person name="Pan C."/>
            <person name="Rohde M."/>
            <person name="Pukall R."/>
            <person name="Goker M."/>
            <person name="Detter J.C."/>
            <person name="Woyke T."/>
            <person name="Bristow J."/>
            <person name="Eisen J.A."/>
            <person name="Markowitz V."/>
            <person name="Hugenholtz P."/>
            <person name="Kyrpides N.C."/>
            <person name="Klenk H.P."/>
            <person name="Mavromatis K."/>
        </authorList>
    </citation>
    <scope>NUCLEOTIDE SEQUENCE [LARGE SCALE GENOMIC DNA]</scope>
    <source>
        <strain evidence="5">ATCC 700253 / DSM 10332 / NAL</strain>
    </source>
</reference>
<dbReference type="Proteomes" id="UP000005439">
    <property type="component" value="Chromosome"/>
</dbReference>
<sequence length="178" mass="18266">MNDALLWALNTLLQDLLTPLMANSAETTGTPFSDWLTNATPPSSATSSSPSTVSAAINAAAAATGLAPELLRAVAQTESDFNPEAVSSAGAVGVMQLMPGTAAGLGVNPYNVSQNVLGGAEYLKQLLADFHQNLPLALAAYNAGPGAVTQYHGIPPYAQTQAYVQKVLSVYQNSSTDA</sequence>
<dbReference type="GO" id="GO:0016020">
    <property type="term" value="C:membrane"/>
    <property type="evidence" value="ECO:0007669"/>
    <property type="project" value="InterPro"/>
</dbReference>
<dbReference type="InterPro" id="IPR000189">
    <property type="entry name" value="Transglyc_AS"/>
</dbReference>
<dbReference type="InterPro" id="IPR008258">
    <property type="entry name" value="Transglycosylase_SLT_dom_1"/>
</dbReference>
<comment type="similarity">
    <text evidence="1">Belongs to the transglycosylase Slt family.</text>
</comment>
<dbReference type="Pfam" id="PF01464">
    <property type="entry name" value="SLT"/>
    <property type="match status" value="1"/>
</dbReference>
<dbReference type="SUPFAM" id="SSF53955">
    <property type="entry name" value="Lysozyme-like"/>
    <property type="match status" value="1"/>
</dbReference>
<dbReference type="PANTHER" id="PTHR37423">
    <property type="entry name" value="SOLUBLE LYTIC MUREIN TRANSGLYCOSYLASE-RELATED"/>
    <property type="match status" value="1"/>
</dbReference>
<dbReference type="HOGENOM" id="CLU_065765_4_6_9"/>
<evidence type="ECO:0000256" key="2">
    <source>
        <dbReference type="SAM" id="MobiDB-lite"/>
    </source>
</evidence>
<dbReference type="CDD" id="cd00254">
    <property type="entry name" value="LT-like"/>
    <property type="match status" value="1"/>
</dbReference>
<dbReference type="STRING" id="679936.Sulac_3130"/>
<feature type="domain" description="Transglycosylase SLT" evidence="3">
    <location>
        <begin position="56"/>
        <end position="153"/>
    </location>
</feature>
<dbReference type="PANTHER" id="PTHR37423:SF2">
    <property type="entry name" value="MEMBRANE-BOUND LYTIC MUREIN TRANSGLYCOSYLASE C"/>
    <property type="match status" value="1"/>
</dbReference>
<evidence type="ECO:0000256" key="1">
    <source>
        <dbReference type="ARBA" id="ARBA00007734"/>
    </source>
</evidence>
<evidence type="ECO:0000259" key="3">
    <source>
        <dbReference type="Pfam" id="PF01464"/>
    </source>
</evidence>
<reference evidence="5" key="1">
    <citation type="submission" date="2011-12" db="EMBL/GenBank/DDBJ databases">
        <title>The complete genome of chromosome of Sulfobacillus acidophilus DSM 10332.</title>
        <authorList>
            <person name="Lucas S."/>
            <person name="Han J."/>
            <person name="Lapidus A."/>
            <person name="Bruce D."/>
            <person name="Goodwin L."/>
            <person name="Pitluck S."/>
            <person name="Peters L."/>
            <person name="Kyrpides N."/>
            <person name="Mavromatis K."/>
            <person name="Ivanova N."/>
            <person name="Mikhailova N."/>
            <person name="Chertkov O."/>
            <person name="Saunders E."/>
            <person name="Detter J.C."/>
            <person name="Tapia R."/>
            <person name="Han C."/>
            <person name="Land M."/>
            <person name="Hauser L."/>
            <person name="Markowitz V."/>
            <person name="Cheng J.-F."/>
            <person name="Hugenholtz P."/>
            <person name="Woyke T."/>
            <person name="Wu D."/>
            <person name="Pukall R."/>
            <person name="Gehrich-Schroeter G."/>
            <person name="Schneider S."/>
            <person name="Klenk H.-P."/>
            <person name="Eisen J.A."/>
        </authorList>
    </citation>
    <scope>NUCLEOTIDE SEQUENCE [LARGE SCALE GENOMIC DNA]</scope>
    <source>
        <strain evidence="5">ATCC 700253 / DSM 10332 / NAL</strain>
    </source>
</reference>
<proteinExistence type="inferred from homology"/>
<dbReference type="GO" id="GO:0008933">
    <property type="term" value="F:peptidoglycan lytic transglycosylase activity"/>
    <property type="evidence" value="ECO:0007669"/>
    <property type="project" value="InterPro"/>
</dbReference>
<dbReference type="PATRIC" id="fig|679936.5.peg.3239"/>
<evidence type="ECO:0000313" key="5">
    <source>
        <dbReference type="Proteomes" id="UP000005439"/>
    </source>
</evidence>
<keyword evidence="5" id="KW-1185">Reference proteome</keyword>
<dbReference type="GO" id="GO:0000270">
    <property type="term" value="P:peptidoglycan metabolic process"/>
    <property type="evidence" value="ECO:0007669"/>
    <property type="project" value="InterPro"/>
</dbReference>
<organism evidence="4 5">
    <name type="scientific">Sulfobacillus acidophilus (strain ATCC 700253 / DSM 10332 / NAL)</name>
    <dbReference type="NCBI Taxonomy" id="679936"/>
    <lineage>
        <taxon>Bacteria</taxon>
        <taxon>Bacillati</taxon>
        <taxon>Bacillota</taxon>
        <taxon>Clostridia</taxon>
        <taxon>Eubacteriales</taxon>
        <taxon>Clostridiales Family XVII. Incertae Sedis</taxon>
        <taxon>Sulfobacillus</taxon>
    </lineage>
</organism>
<accession>G8U1H1</accession>
<protein>
    <submittedName>
        <fullName evidence="4">Lytic transglycosylase catalytic</fullName>
    </submittedName>
</protein>
<feature type="region of interest" description="Disordered" evidence="2">
    <location>
        <begin position="31"/>
        <end position="51"/>
    </location>
</feature>